<gene>
    <name evidence="3" type="ORF">LJ739_01835</name>
</gene>
<sequence>MKKTLTVLTMVLMSSSTLAAQLSPANPVLRPLTLKDGEVVLGASIGYGDSEDDNGGQLGLNAAYGITDDLTLGLGGIRYRMLSRGSDTAAGLELAIGAGLRGYLESDGNGDALGYGADVTGKYVFSDDFAVTFSGGYVYWNEQHLANKHEWRFSVGAEKALGNDLTAFADYSYRDLHGFSQNHANRYTLGVNYNLNRQWDLGLAFSYSDFDAVENGYDADNAYRRNLGIYATYRF</sequence>
<evidence type="ECO:0000256" key="1">
    <source>
        <dbReference type="ARBA" id="ARBA00022729"/>
    </source>
</evidence>
<keyword evidence="1 2" id="KW-0732">Signal</keyword>
<dbReference type="Gene3D" id="2.40.160.40">
    <property type="entry name" value="monomeric porin ompg"/>
    <property type="match status" value="1"/>
</dbReference>
<feature type="chain" id="PRO_5046190333" evidence="2">
    <location>
        <begin position="20"/>
        <end position="235"/>
    </location>
</feature>
<name>A0ABS8G374_9ALTE</name>
<reference evidence="3 4" key="1">
    <citation type="submission" date="2021-10" db="EMBL/GenBank/DDBJ databases">
        <title>Draft genome of Aestuariibacter halophilus JC2043.</title>
        <authorList>
            <person name="Emsley S.A."/>
            <person name="Pfannmuller K.M."/>
            <person name="Ushijima B."/>
            <person name="Saw J.H."/>
            <person name="Videau P."/>
        </authorList>
    </citation>
    <scope>NUCLEOTIDE SEQUENCE [LARGE SCALE GENOMIC DNA]</scope>
    <source>
        <strain evidence="3 4">JC2043</strain>
    </source>
</reference>
<feature type="signal peptide" evidence="2">
    <location>
        <begin position="1"/>
        <end position="19"/>
    </location>
</feature>
<accession>A0ABS8G374</accession>
<dbReference type="SUPFAM" id="SSF56935">
    <property type="entry name" value="Porins"/>
    <property type="match status" value="1"/>
</dbReference>
<dbReference type="RefSeq" id="WP_229156893.1">
    <property type="nucleotide sequence ID" value="NZ_JAJEWP010000001.1"/>
</dbReference>
<dbReference type="EMBL" id="JAJEWP010000001">
    <property type="protein sequence ID" value="MCC2614980.1"/>
    <property type="molecule type" value="Genomic_DNA"/>
</dbReference>
<dbReference type="InterPro" id="IPR053713">
    <property type="entry name" value="Bact_OM_Channel_sf"/>
</dbReference>
<organism evidence="3 4">
    <name type="scientific">Fluctibacter halophilus</name>
    <dbReference type="NCBI Taxonomy" id="226011"/>
    <lineage>
        <taxon>Bacteria</taxon>
        <taxon>Pseudomonadati</taxon>
        <taxon>Pseudomonadota</taxon>
        <taxon>Gammaproteobacteria</taxon>
        <taxon>Alteromonadales</taxon>
        <taxon>Alteromonadaceae</taxon>
        <taxon>Fluctibacter</taxon>
    </lineage>
</organism>
<comment type="caution">
    <text evidence="3">The sequence shown here is derived from an EMBL/GenBank/DDBJ whole genome shotgun (WGS) entry which is preliminary data.</text>
</comment>
<evidence type="ECO:0000256" key="2">
    <source>
        <dbReference type="SAM" id="SignalP"/>
    </source>
</evidence>
<evidence type="ECO:0000313" key="4">
    <source>
        <dbReference type="Proteomes" id="UP001520878"/>
    </source>
</evidence>
<protein>
    <submittedName>
        <fullName evidence="3">Porin</fullName>
    </submittedName>
</protein>
<keyword evidence="4" id="KW-1185">Reference proteome</keyword>
<dbReference type="Proteomes" id="UP001520878">
    <property type="component" value="Unassembled WGS sequence"/>
</dbReference>
<proteinExistence type="predicted"/>
<evidence type="ECO:0000313" key="3">
    <source>
        <dbReference type="EMBL" id="MCC2614980.1"/>
    </source>
</evidence>